<evidence type="ECO:0000313" key="2">
    <source>
        <dbReference type="Proteomes" id="UP000753908"/>
    </source>
</evidence>
<name>A0A951PHC9_9CYAN</name>
<proteinExistence type="predicted"/>
<dbReference type="EMBL" id="JAHHIF010000004">
    <property type="protein sequence ID" value="MBW4543588.1"/>
    <property type="molecule type" value="Genomic_DNA"/>
</dbReference>
<gene>
    <name evidence="1" type="ORF">KME25_03930</name>
</gene>
<reference evidence="1" key="2">
    <citation type="journal article" date="2022" name="Microbiol. Resour. Announc.">
        <title>Metagenome Sequencing to Explore Phylogenomics of Terrestrial Cyanobacteria.</title>
        <authorList>
            <person name="Ward R.D."/>
            <person name="Stajich J.E."/>
            <person name="Johansen J.R."/>
            <person name="Huntemann M."/>
            <person name="Clum A."/>
            <person name="Foster B."/>
            <person name="Foster B."/>
            <person name="Roux S."/>
            <person name="Palaniappan K."/>
            <person name="Varghese N."/>
            <person name="Mukherjee S."/>
            <person name="Reddy T.B.K."/>
            <person name="Daum C."/>
            <person name="Copeland A."/>
            <person name="Chen I.A."/>
            <person name="Ivanova N.N."/>
            <person name="Kyrpides N.C."/>
            <person name="Shapiro N."/>
            <person name="Eloe-Fadrosh E.A."/>
            <person name="Pietrasiak N."/>
        </authorList>
    </citation>
    <scope>NUCLEOTIDE SEQUENCE</scope>
    <source>
        <strain evidence="1">CPER-KK1</strain>
    </source>
</reference>
<evidence type="ECO:0000313" key="1">
    <source>
        <dbReference type="EMBL" id="MBW4543588.1"/>
    </source>
</evidence>
<protein>
    <submittedName>
        <fullName evidence="1">Uncharacterized protein</fullName>
    </submittedName>
</protein>
<organism evidence="1 2">
    <name type="scientific">Symplocastrum torsivum CPER-KK1</name>
    <dbReference type="NCBI Taxonomy" id="450513"/>
    <lineage>
        <taxon>Bacteria</taxon>
        <taxon>Bacillati</taxon>
        <taxon>Cyanobacteriota</taxon>
        <taxon>Cyanophyceae</taxon>
        <taxon>Oscillatoriophycideae</taxon>
        <taxon>Oscillatoriales</taxon>
        <taxon>Microcoleaceae</taxon>
        <taxon>Symplocastrum</taxon>
    </lineage>
</organism>
<dbReference type="Proteomes" id="UP000753908">
    <property type="component" value="Unassembled WGS sequence"/>
</dbReference>
<dbReference type="AlphaFoldDB" id="A0A951PHC9"/>
<sequence length="47" mass="5723">MSVPRSVLFKTRSHYPSRQLRHKPDRITRLKLMIIFNQPSERCDRIN</sequence>
<comment type="caution">
    <text evidence="1">The sequence shown here is derived from an EMBL/GenBank/DDBJ whole genome shotgun (WGS) entry which is preliminary data.</text>
</comment>
<accession>A0A951PHC9</accession>
<reference evidence="1" key="1">
    <citation type="submission" date="2021-05" db="EMBL/GenBank/DDBJ databases">
        <authorList>
            <person name="Pietrasiak N."/>
            <person name="Ward R."/>
            <person name="Stajich J.E."/>
            <person name="Kurbessoian T."/>
        </authorList>
    </citation>
    <scope>NUCLEOTIDE SEQUENCE</scope>
    <source>
        <strain evidence="1">CPER-KK1</strain>
    </source>
</reference>